<evidence type="ECO:0008006" key="4">
    <source>
        <dbReference type="Google" id="ProtNLM"/>
    </source>
</evidence>
<organism evidence="2 3">
    <name type="scientific">Heliocybe sulcata</name>
    <dbReference type="NCBI Taxonomy" id="5364"/>
    <lineage>
        <taxon>Eukaryota</taxon>
        <taxon>Fungi</taxon>
        <taxon>Dikarya</taxon>
        <taxon>Basidiomycota</taxon>
        <taxon>Agaricomycotina</taxon>
        <taxon>Agaricomycetes</taxon>
        <taxon>Gloeophyllales</taxon>
        <taxon>Gloeophyllaceae</taxon>
        <taxon>Heliocybe</taxon>
    </lineage>
</organism>
<dbReference type="EMBL" id="ML213536">
    <property type="protein sequence ID" value="TFK45825.1"/>
    <property type="molecule type" value="Genomic_DNA"/>
</dbReference>
<protein>
    <recommendedName>
        <fullName evidence="4">Secreted protein</fullName>
    </recommendedName>
</protein>
<keyword evidence="1" id="KW-0732">Signal</keyword>
<reference evidence="2 3" key="1">
    <citation type="journal article" date="2019" name="Nat. Ecol. Evol.">
        <title>Megaphylogeny resolves global patterns of mushroom evolution.</title>
        <authorList>
            <person name="Varga T."/>
            <person name="Krizsan K."/>
            <person name="Foldi C."/>
            <person name="Dima B."/>
            <person name="Sanchez-Garcia M."/>
            <person name="Sanchez-Ramirez S."/>
            <person name="Szollosi G.J."/>
            <person name="Szarkandi J.G."/>
            <person name="Papp V."/>
            <person name="Albert L."/>
            <person name="Andreopoulos W."/>
            <person name="Angelini C."/>
            <person name="Antonin V."/>
            <person name="Barry K.W."/>
            <person name="Bougher N.L."/>
            <person name="Buchanan P."/>
            <person name="Buyck B."/>
            <person name="Bense V."/>
            <person name="Catcheside P."/>
            <person name="Chovatia M."/>
            <person name="Cooper J."/>
            <person name="Damon W."/>
            <person name="Desjardin D."/>
            <person name="Finy P."/>
            <person name="Geml J."/>
            <person name="Haridas S."/>
            <person name="Hughes K."/>
            <person name="Justo A."/>
            <person name="Karasinski D."/>
            <person name="Kautmanova I."/>
            <person name="Kiss B."/>
            <person name="Kocsube S."/>
            <person name="Kotiranta H."/>
            <person name="LaButti K.M."/>
            <person name="Lechner B.E."/>
            <person name="Liimatainen K."/>
            <person name="Lipzen A."/>
            <person name="Lukacs Z."/>
            <person name="Mihaltcheva S."/>
            <person name="Morgado L.N."/>
            <person name="Niskanen T."/>
            <person name="Noordeloos M.E."/>
            <person name="Ohm R.A."/>
            <person name="Ortiz-Santana B."/>
            <person name="Ovrebo C."/>
            <person name="Racz N."/>
            <person name="Riley R."/>
            <person name="Savchenko A."/>
            <person name="Shiryaev A."/>
            <person name="Soop K."/>
            <person name="Spirin V."/>
            <person name="Szebenyi C."/>
            <person name="Tomsovsky M."/>
            <person name="Tulloss R.E."/>
            <person name="Uehling J."/>
            <person name="Grigoriev I.V."/>
            <person name="Vagvolgyi C."/>
            <person name="Papp T."/>
            <person name="Martin F.M."/>
            <person name="Miettinen O."/>
            <person name="Hibbett D.S."/>
            <person name="Nagy L.G."/>
        </authorList>
    </citation>
    <scope>NUCLEOTIDE SEQUENCE [LARGE SCALE GENOMIC DNA]</scope>
    <source>
        <strain evidence="2 3">OMC1185</strain>
    </source>
</reference>
<gene>
    <name evidence="2" type="ORF">OE88DRAFT_1668677</name>
</gene>
<evidence type="ECO:0000256" key="1">
    <source>
        <dbReference type="SAM" id="SignalP"/>
    </source>
</evidence>
<name>A0A5C3MMB8_9AGAM</name>
<sequence>MNSRQLSAGIDLLAIASSVIARVQCGPAHACKPNLVFVVPRAWDAPATLPDMLPRLVQYRTGSAQGPLKLGSWFMNVLMSPPQRLLLAIQLHVCGRVMCLNM</sequence>
<feature type="chain" id="PRO_5022906840" description="Secreted protein" evidence="1">
    <location>
        <begin position="22"/>
        <end position="102"/>
    </location>
</feature>
<dbReference type="Proteomes" id="UP000305948">
    <property type="component" value="Unassembled WGS sequence"/>
</dbReference>
<accession>A0A5C3MMB8</accession>
<evidence type="ECO:0000313" key="3">
    <source>
        <dbReference type="Proteomes" id="UP000305948"/>
    </source>
</evidence>
<proteinExistence type="predicted"/>
<keyword evidence="3" id="KW-1185">Reference proteome</keyword>
<feature type="signal peptide" evidence="1">
    <location>
        <begin position="1"/>
        <end position="21"/>
    </location>
</feature>
<dbReference type="AlphaFoldDB" id="A0A5C3MMB8"/>
<evidence type="ECO:0000313" key="2">
    <source>
        <dbReference type="EMBL" id="TFK45825.1"/>
    </source>
</evidence>